<dbReference type="InterPro" id="IPR052729">
    <property type="entry name" value="Acyl/Acetyltrans_Enzymes"/>
</dbReference>
<evidence type="ECO:0000313" key="3">
    <source>
        <dbReference type="Proteomes" id="UP000886998"/>
    </source>
</evidence>
<dbReference type="Proteomes" id="UP000886998">
    <property type="component" value="Unassembled WGS sequence"/>
</dbReference>
<comment type="caution">
    <text evidence="2">The sequence shown here is derived from an EMBL/GenBank/DDBJ whole genome shotgun (WGS) entry which is preliminary data.</text>
</comment>
<dbReference type="AlphaFoldDB" id="A0A8X6XEG7"/>
<dbReference type="PANTHER" id="PTHR47237">
    <property type="entry name" value="SLL0310 PROTEIN"/>
    <property type="match status" value="1"/>
</dbReference>
<feature type="domain" description="YitH/HolE acetyltransferase (GNAT)" evidence="1">
    <location>
        <begin position="61"/>
        <end position="136"/>
    </location>
</feature>
<organism evidence="2 3">
    <name type="scientific">Trichonephila inaurata madagascariensis</name>
    <dbReference type="NCBI Taxonomy" id="2747483"/>
    <lineage>
        <taxon>Eukaryota</taxon>
        <taxon>Metazoa</taxon>
        <taxon>Ecdysozoa</taxon>
        <taxon>Arthropoda</taxon>
        <taxon>Chelicerata</taxon>
        <taxon>Arachnida</taxon>
        <taxon>Araneae</taxon>
        <taxon>Araneomorphae</taxon>
        <taxon>Entelegynae</taxon>
        <taxon>Araneoidea</taxon>
        <taxon>Nephilidae</taxon>
        <taxon>Trichonephila</taxon>
        <taxon>Trichonephila inaurata</taxon>
    </lineage>
</organism>
<dbReference type="Pfam" id="PF18014">
    <property type="entry name" value="Acetyltransf_18"/>
    <property type="match status" value="1"/>
</dbReference>
<evidence type="ECO:0000313" key="2">
    <source>
        <dbReference type="EMBL" id="GFY51868.1"/>
    </source>
</evidence>
<dbReference type="OrthoDB" id="6424732at2759"/>
<protein>
    <submittedName>
        <fullName evidence="2">N-acetyltransferase domain-containing protein</fullName>
    </submittedName>
</protein>
<dbReference type="Gene3D" id="3.40.630.90">
    <property type="match status" value="1"/>
</dbReference>
<sequence length="195" mass="21905">MGNVDVHQVQPSIRRGIALLESDWKSIEYETDTPVNPAILSDKLPSGVEILPFQNSLLPAIFEYDYSLIGYERKSLIDASCKEENSNTLVAMKDGKCVGFGSIKLDIAEYLKIGPLYADDPSTAETMMKQLITAMPEAKGFATVCSYYTNIFANMVPEKLNVPVYNSYYRLSSKERLCVDTKKVFAHFDIEFTPF</sequence>
<gene>
    <name evidence="2" type="primary">NCL1_18721</name>
    <name evidence="2" type="ORF">TNIN_415971</name>
</gene>
<keyword evidence="3" id="KW-1185">Reference proteome</keyword>
<accession>A0A8X6XEG7</accession>
<reference evidence="2" key="1">
    <citation type="submission" date="2020-08" db="EMBL/GenBank/DDBJ databases">
        <title>Multicomponent nature underlies the extraordinary mechanical properties of spider dragline silk.</title>
        <authorList>
            <person name="Kono N."/>
            <person name="Nakamura H."/>
            <person name="Mori M."/>
            <person name="Yoshida Y."/>
            <person name="Ohtoshi R."/>
            <person name="Malay A.D."/>
            <person name="Moran D.A.P."/>
            <person name="Tomita M."/>
            <person name="Numata K."/>
            <person name="Arakawa K."/>
        </authorList>
    </citation>
    <scope>NUCLEOTIDE SEQUENCE</scope>
</reference>
<dbReference type="EMBL" id="BMAV01008344">
    <property type="protein sequence ID" value="GFY51868.1"/>
    <property type="molecule type" value="Genomic_DNA"/>
</dbReference>
<proteinExistence type="predicted"/>
<name>A0A8X6XEG7_9ARAC</name>
<dbReference type="InterPro" id="IPR041496">
    <property type="entry name" value="YitH/HolE_GNAT"/>
</dbReference>
<dbReference type="PANTHER" id="PTHR47237:SF1">
    <property type="entry name" value="SLL0310 PROTEIN"/>
    <property type="match status" value="1"/>
</dbReference>
<evidence type="ECO:0000259" key="1">
    <source>
        <dbReference type="Pfam" id="PF18014"/>
    </source>
</evidence>